<name>A0A7S1XKD9_9STRA</name>
<dbReference type="InterPro" id="IPR029063">
    <property type="entry name" value="SAM-dependent_MTases_sf"/>
</dbReference>
<feature type="domain" description="SAM-dependent methyltransferase Erg6/SMT-type" evidence="7">
    <location>
        <begin position="1"/>
        <end position="201"/>
    </location>
</feature>
<proteinExistence type="inferred from homology"/>
<dbReference type="EMBL" id="HBGJ01007066">
    <property type="protein sequence ID" value="CAD9246040.1"/>
    <property type="molecule type" value="Transcribed_RNA"/>
</dbReference>
<keyword evidence="1 5" id="KW-0489">Methyltransferase</keyword>
<dbReference type="GO" id="GO:0005783">
    <property type="term" value="C:endoplasmic reticulum"/>
    <property type="evidence" value="ECO:0007669"/>
    <property type="project" value="TreeGrafter"/>
</dbReference>
<reference evidence="8" key="1">
    <citation type="submission" date="2021-01" db="EMBL/GenBank/DDBJ databases">
        <authorList>
            <person name="Corre E."/>
            <person name="Pelletier E."/>
            <person name="Niang G."/>
            <person name="Scheremetjew M."/>
            <person name="Finn R."/>
            <person name="Kale V."/>
            <person name="Holt S."/>
            <person name="Cochrane G."/>
            <person name="Meng A."/>
            <person name="Brown T."/>
            <person name="Cohen L."/>
        </authorList>
    </citation>
    <scope>NUCLEOTIDE SEQUENCE</scope>
    <source>
        <strain evidence="8">CCMP2877</strain>
    </source>
</reference>
<dbReference type="Pfam" id="PF08241">
    <property type="entry name" value="Methyltransf_11"/>
    <property type="match status" value="1"/>
</dbReference>
<evidence type="ECO:0000256" key="1">
    <source>
        <dbReference type="ARBA" id="ARBA00022603"/>
    </source>
</evidence>
<evidence type="ECO:0000256" key="6">
    <source>
        <dbReference type="RuleBase" id="RU362025"/>
    </source>
</evidence>
<evidence type="ECO:0000259" key="7">
    <source>
        <dbReference type="PROSITE" id="PS51685"/>
    </source>
</evidence>
<dbReference type="PROSITE" id="PS51685">
    <property type="entry name" value="SAM_MT_ERG6_SMT"/>
    <property type="match status" value="1"/>
</dbReference>
<dbReference type="Gene3D" id="3.40.50.150">
    <property type="entry name" value="Vaccinia Virus protein VP39"/>
    <property type="match status" value="1"/>
</dbReference>
<dbReference type="PANTHER" id="PTHR44068:SF1">
    <property type="entry name" value="HYPOTHETICAL LOC100005854"/>
    <property type="match status" value="1"/>
</dbReference>
<keyword evidence="3 5" id="KW-0949">S-adenosyl-L-methionine</keyword>
<keyword evidence="2 5" id="KW-0808">Transferase</keyword>
<evidence type="ECO:0000256" key="3">
    <source>
        <dbReference type="ARBA" id="ARBA00022691"/>
    </source>
</evidence>
<dbReference type="AlphaFoldDB" id="A0A7S1XKD9"/>
<dbReference type="InterPro" id="IPR050447">
    <property type="entry name" value="Erg6_SMT_methyltransf"/>
</dbReference>
<evidence type="ECO:0000256" key="5">
    <source>
        <dbReference type="PROSITE-ProRule" id="PRU01022"/>
    </source>
</evidence>
<organism evidence="8">
    <name type="scientific">Phaeomonas parva</name>
    <dbReference type="NCBI Taxonomy" id="124430"/>
    <lineage>
        <taxon>Eukaryota</taxon>
        <taxon>Sar</taxon>
        <taxon>Stramenopiles</taxon>
        <taxon>Ochrophyta</taxon>
        <taxon>Pinguiophyceae</taxon>
        <taxon>Pinguiochrysidales</taxon>
        <taxon>Pinguiochrysidaceae</taxon>
        <taxon>Phaeomonas</taxon>
    </lineage>
</organism>
<evidence type="ECO:0000256" key="4">
    <source>
        <dbReference type="ARBA" id="ARBA00038188"/>
    </source>
</evidence>
<accession>A0A7S1XKD9</accession>
<evidence type="ECO:0000313" key="8">
    <source>
        <dbReference type="EMBL" id="CAD9246040.1"/>
    </source>
</evidence>
<dbReference type="EC" id="2.1.1.-" evidence="6"/>
<protein>
    <recommendedName>
        <fullName evidence="6">Methyltransferase</fullName>
        <ecNumber evidence="6">2.1.1.-</ecNumber>
    </recommendedName>
</protein>
<gene>
    <name evidence="8" type="ORF">PPAR1163_LOCUS4392</name>
</gene>
<dbReference type="InterPro" id="IPR013216">
    <property type="entry name" value="Methyltransf_11"/>
</dbReference>
<dbReference type="InterPro" id="IPR013705">
    <property type="entry name" value="Sterol_MeTrfase_C"/>
</dbReference>
<evidence type="ECO:0000256" key="2">
    <source>
        <dbReference type="ARBA" id="ARBA00022679"/>
    </source>
</evidence>
<comment type="similarity">
    <text evidence="4 5 6">Belongs to the class I-like SAM-binding methyltransferase superfamily. Erg6/SMT family.</text>
</comment>
<dbReference type="GO" id="GO:0003838">
    <property type="term" value="F:sterol 24-C-methyltransferase activity"/>
    <property type="evidence" value="ECO:0007669"/>
    <property type="project" value="TreeGrafter"/>
</dbReference>
<dbReference type="GO" id="GO:0032259">
    <property type="term" value="P:methylation"/>
    <property type="evidence" value="ECO:0007669"/>
    <property type="project" value="UniProtKB-KW"/>
</dbReference>
<dbReference type="PANTHER" id="PTHR44068">
    <property type="entry name" value="ZGC:194242"/>
    <property type="match status" value="1"/>
</dbReference>
<dbReference type="InterPro" id="IPR030384">
    <property type="entry name" value="MeTrfase_SMT"/>
</dbReference>
<dbReference type="GO" id="GO:0016126">
    <property type="term" value="P:sterol biosynthetic process"/>
    <property type="evidence" value="ECO:0007669"/>
    <property type="project" value="TreeGrafter"/>
</dbReference>
<dbReference type="SUPFAM" id="SSF53335">
    <property type="entry name" value="S-adenosyl-L-methionine-dependent methyltransferases"/>
    <property type="match status" value="1"/>
</dbReference>
<dbReference type="Pfam" id="PF08498">
    <property type="entry name" value="Sterol_MT_C"/>
    <property type="match status" value="1"/>
</dbReference>
<sequence>MGLADRCASHQGDFQKLDEKFEAGTFDCAYEIEATCHSPNKTDTFLQVAHCLKKGGLFAGYEWVMCGDYDPNNKDHVRIKEGIEVGNGLPTLHSGEYVVKSLEDAGFEVIEAYDANRGVHDPAQIPWYETLNGTWSLSGFRMTWAGRMCTHMLVNVLEFLRIAPAGSAKVSSMLNATAIDLVDGGKQAIFTPSYFFLARKK</sequence>